<dbReference type="RefSeq" id="WP_055217031.1">
    <property type="nucleotide sequence ID" value="NZ_CZBU01000012.1"/>
</dbReference>
<dbReference type="Proteomes" id="UP000095621">
    <property type="component" value="Unassembled WGS sequence"/>
</dbReference>
<reference evidence="1 2" key="1">
    <citation type="submission" date="2015-09" db="EMBL/GenBank/DDBJ databases">
        <authorList>
            <consortium name="Pathogen Informatics"/>
        </authorList>
    </citation>
    <scope>NUCLEOTIDE SEQUENCE [LARGE SCALE GENOMIC DNA]</scope>
    <source>
        <strain evidence="1 2">2789STDY5834875</strain>
    </source>
</reference>
<dbReference type="EMBL" id="CZBU01000012">
    <property type="protein sequence ID" value="CUQ79469.1"/>
    <property type="molecule type" value="Genomic_DNA"/>
</dbReference>
<gene>
    <name evidence="1" type="ORF">ERS852490_03144</name>
</gene>
<evidence type="ECO:0000313" key="2">
    <source>
        <dbReference type="Proteomes" id="UP000095621"/>
    </source>
</evidence>
<sequence>MNALITVLSVGKPYDIAPESGVGEHTVGCTMSYVSTGDISASNYDEGTGTLGYAPVKEKMPVEFYEVAKAVGLPSVASVEFGMKASGGKNVLYIQKLDFVPSDKAAKATK</sequence>
<protein>
    <submittedName>
        <fullName evidence="1">Uncharacterized protein</fullName>
    </submittedName>
</protein>
<dbReference type="AlphaFoldDB" id="A0A174Z3H8"/>
<organism evidence="1 2">
    <name type="scientific">Lachnospira eligens</name>
    <dbReference type="NCBI Taxonomy" id="39485"/>
    <lineage>
        <taxon>Bacteria</taxon>
        <taxon>Bacillati</taxon>
        <taxon>Bacillota</taxon>
        <taxon>Clostridia</taxon>
        <taxon>Lachnospirales</taxon>
        <taxon>Lachnospiraceae</taxon>
        <taxon>Lachnospira</taxon>
    </lineage>
</organism>
<proteinExistence type="predicted"/>
<accession>A0A174Z3H8</accession>
<evidence type="ECO:0000313" key="1">
    <source>
        <dbReference type="EMBL" id="CUQ79469.1"/>
    </source>
</evidence>
<name>A0A174Z3H8_9FIRM</name>